<dbReference type="Pfam" id="PF10536">
    <property type="entry name" value="PMD"/>
    <property type="match status" value="1"/>
</dbReference>
<gene>
    <name evidence="2" type="ORF">AMTR_s00044p00183280</name>
</gene>
<dbReference type="PANTHER" id="PTHR46033">
    <property type="entry name" value="PROTEIN MAIN-LIKE 2"/>
    <property type="match status" value="1"/>
</dbReference>
<dbReference type="Proteomes" id="UP000017836">
    <property type="component" value="Unassembled WGS sequence"/>
</dbReference>
<evidence type="ECO:0000259" key="1">
    <source>
        <dbReference type="Pfam" id="PF10536"/>
    </source>
</evidence>
<dbReference type="HOGENOM" id="CLU_1074936_0_0_1"/>
<feature type="domain" description="Aminotransferase-like plant mobile" evidence="1">
    <location>
        <begin position="92"/>
        <end position="198"/>
    </location>
</feature>
<dbReference type="AlphaFoldDB" id="U5D4T1"/>
<accession>U5D4T1</accession>
<dbReference type="PANTHER" id="PTHR46033:SF1">
    <property type="entry name" value="PROTEIN MAIN-LIKE 2"/>
    <property type="match status" value="1"/>
</dbReference>
<dbReference type="GO" id="GO:0010073">
    <property type="term" value="P:meristem maintenance"/>
    <property type="evidence" value="ECO:0007669"/>
    <property type="project" value="InterPro"/>
</dbReference>
<evidence type="ECO:0000313" key="2">
    <source>
        <dbReference type="EMBL" id="ERN17230.1"/>
    </source>
</evidence>
<evidence type="ECO:0000313" key="3">
    <source>
        <dbReference type="Proteomes" id="UP000017836"/>
    </source>
</evidence>
<protein>
    <recommendedName>
        <fullName evidence="1">Aminotransferase-like plant mobile domain-containing protein</fullName>
    </recommendedName>
</protein>
<keyword evidence="3" id="KW-1185">Reference proteome</keyword>
<proteinExistence type="predicted"/>
<name>U5D4T1_AMBTC</name>
<organism evidence="2 3">
    <name type="scientific">Amborella trichopoda</name>
    <dbReference type="NCBI Taxonomy" id="13333"/>
    <lineage>
        <taxon>Eukaryota</taxon>
        <taxon>Viridiplantae</taxon>
        <taxon>Streptophyta</taxon>
        <taxon>Embryophyta</taxon>
        <taxon>Tracheophyta</taxon>
        <taxon>Spermatophyta</taxon>
        <taxon>Magnoliopsida</taxon>
        <taxon>Amborellales</taxon>
        <taxon>Amborellaceae</taxon>
        <taxon>Amborella</taxon>
    </lineage>
</organism>
<dbReference type="EMBL" id="KI392384">
    <property type="protein sequence ID" value="ERN17230.1"/>
    <property type="molecule type" value="Genomic_DNA"/>
</dbReference>
<dbReference type="Gramene" id="ERN17230">
    <property type="protein sequence ID" value="ERN17230"/>
    <property type="gene ID" value="AMTR_s00044p00183280"/>
</dbReference>
<dbReference type="InterPro" id="IPR019557">
    <property type="entry name" value="AminoTfrase-like_pln_mobile"/>
</dbReference>
<sequence length="259" mass="30081">MEKQEIRIDEKTFQLNDWHLTDDQVQLVNAFGLGALSIIQSGRINHPLVAANVERWRSKTNSFHYNIQIGEMIPTLFDVYEILRLTVDVAPVLTRYLQFFEDIEEAGGYAWGAATLVFLYQSLGKACTFKRRHFSGSATLIQCWSYEYIMHMRLIPHSISPNMPRAKRWEPLKNYYGNPHNMMPPIRQELDSLQPNEVSADQASTTMLAEALTLRQKWFLEVYNHVNNAFEMLSKFVPVDIVDIEARMEILRQVNNEVV</sequence>
<reference evidence="3" key="1">
    <citation type="journal article" date="2013" name="Science">
        <title>The Amborella genome and the evolution of flowering plants.</title>
        <authorList>
            <consortium name="Amborella Genome Project"/>
        </authorList>
    </citation>
    <scope>NUCLEOTIDE SEQUENCE [LARGE SCALE GENOMIC DNA]</scope>
</reference>
<dbReference type="InterPro" id="IPR044824">
    <property type="entry name" value="MAIN-like"/>
</dbReference>